<keyword evidence="9" id="KW-0406">Ion transport</keyword>
<dbReference type="AlphaFoldDB" id="A0A1G6VNV3"/>
<evidence type="ECO:0000256" key="5">
    <source>
        <dbReference type="ARBA" id="ARBA00022692"/>
    </source>
</evidence>
<comment type="subcellular location">
    <subcellularLocation>
        <location evidence="1">Cell membrane</location>
        <topology evidence="1">Multi-pass membrane protein</topology>
    </subcellularLocation>
</comment>
<keyword evidence="16" id="KW-1185">Reference proteome</keyword>
<feature type="transmembrane region" description="Helical" evidence="14">
    <location>
        <begin position="459"/>
        <end position="480"/>
    </location>
</feature>
<evidence type="ECO:0000256" key="9">
    <source>
        <dbReference type="ARBA" id="ARBA00023065"/>
    </source>
</evidence>
<evidence type="ECO:0000256" key="7">
    <source>
        <dbReference type="ARBA" id="ARBA00022989"/>
    </source>
</evidence>
<evidence type="ECO:0000313" key="16">
    <source>
        <dbReference type="Proteomes" id="UP000183685"/>
    </source>
</evidence>
<evidence type="ECO:0000256" key="6">
    <source>
        <dbReference type="ARBA" id="ARBA00022847"/>
    </source>
</evidence>
<dbReference type="RefSeq" id="WP_068305517.1">
    <property type="nucleotide sequence ID" value="NZ_FNAK01000002.1"/>
</dbReference>
<keyword evidence="6" id="KW-0769">Symport</keyword>
<dbReference type="PANTHER" id="PTHR48086:SF3">
    <property type="entry name" value="SODIUM_PROLINE SYMPORTER"/>
    <property type="match status" value="1"/>
</dbReference>
<dbReference type="PANTHER" id="PTHR48086">
    <property type="entry name" value="SODIUM/PROLINE SYMPORTER-RELATED"/>
    <property type="match status" value="1"/>
</dbReference>
<dbReference type="CDD" id="cd10322">
    <property type="entry name" value="SLC5sbd"/>
    <property type="match status" value="1"/>
</dbReference>
<keyword evidence="4" id="KW-1003">Cell membrane</keyword>
<dbReference type="Pfam" id="PF00474">
    <property type="entry name" value="SSF"/>
    <property type="match status" value="1"/>
</dbReference>
<feature type="transmembrane region" description="Helical" evidence="14">
    <location>
        <begin position="128"/>
        <end position="146"/>
    </location>
</feature>
<feature type="transmembrane region" description="Helical" evidence="14">
    <location>
        <begin position="80"/>
        <end position="99"/>
    </location>
</feature>
<feature type="transmembrane region" description="Helical" evidence="14">
    <location>
        <begin position="158"/>
        <end position="179"/>
    </location>
</feature>
<dbReference type="Gene3D" id="1.20.1730.10">
    <property type="entry name" value="Sodium/glucose cotransporter"/>
    <property type="match status" value="1"/>
</dbReference>
<comment type="similarity">
    <text evidence="2 13">Belongs to the sodium:solute symporter (SSF) (TC 2.A.21) family.</text>
</comment>
<gene>
    <name evidence="15" type="ORF">SAMN04488071_0777</name>
</gene>
<dbReference type="GO" id="GO:0006814">
    <property type="term" value="P:sodium ion transport"/>
    <property type="evidence" value="ECO:0007669"/>
    <property type="project" value="UniProtKB-KW"/>
</dbReference>
<proteinExistence type="inferred from homology"/>
<sequence>MQGTEAILGPGGLIATFLYLASLLVIGWRANRASRETSLKDYYLAGSSMGAVSVFFTLYATQYSGNTLSAVPGNAYRNGFIGLSIVVAVMAIVLVYYTYAPALNRLSKKQSFVSIGDFIKWRFGSKPLLIAVNVIAILTLITYALGNFKAVGLLLETASGGAISFPVGILVLALVMAFYESLGGLRGVVWTDVIQGSLLFLGCLMLFFAVVSLNGPESVTNPTVLAGKLTTYFTDDIQTASFLSIVVLVAIGGAVYPQAIQRIYIAKDARTLKRSYAPLLVMPILTTLPMILVGMSVAEWRPDLSREQSENVIIYAVEHITGAYPSLAWLLILYLGAAIAAIMSTIDSAMLTLGSIVTKDMISSDLEEDGGKRLYRVSRYLSWALMMVMAVLAIVLPQTIWALLIFKFEFLIQTAPAFILGVRTARVTTGGVLWGLLAGVTVTLVLKLSYLVGTDYSHLGGIHAGLWGLMLNLLVIAVCASRQKASAA</sequence>
<dbReference type="InterPro" id="IPR038377">
    <property type="entry name" value="Na/Glc_symporter_sf"/>
</dbReference>
<keyword evidence="3" id="KW-0813">Transport</keyword>
<evidence type="ECO:0000256" key="14">
    <source>
        <dbReference type="SAM" id="Phobius"/>
    </source>
</evidence>
<evidence type="ECO:0000256" key="12">
    <source>
        <dbReference type="ARBA" id="ARBA00033708"/>
    </source>
</evidence>
<dbReference type="Proteomes" id="UP000183685">
    <property type="component" value="Unassembled WGS sequence"/>
</dbReference>
<evidence type="ECO:0000256" key="1">
    <source>
        <dbReference type="ARBA" id="ARBA00004651"/>
    </source>
</evidence>
<feature type="transmembrane region" description="Helical" evidence="14">
    <location>
        <begin position="188"/>
        <end position="211"/>
    </location>
</feature>
<accession>A0A1G6VNV3</accession>
<evidence type="ECO:0000256" key="4">
    <source>
        <dbReference type="ARBA" id="ARBA00022475"/>
    </source>
</evidence>
<dbReference type="OrthoDB" id="9810181at2"/>
<dbReference type="GO" id="GO:0005886">
    <property type="term" value="C:plasma membrane"/>
    <property type="evidence" value="ECO:0007669"/>
    <property type="project" value="UniProtKB-SubCell"/>
</dbReference>
<evidence type="ECO:0000256" key="10">
    <source>
        <dbReference type="ARBA" id="ARBA00023136"/>
    </source>
</evidence>
<feature type="transmembrane region" description="Helical" evidence="14">
    <location>
        <begin position="42"/>
        <end position="60"/>
    </location>
</feature>
<evidence type="ECO:0000256" key="13">
    <source>
        <dbReference type="RuleBase" id="RU362091"/>
    </source>
</evidence>
<keyword evidence="5 14" id="KW-0812">Transmembrane</keyword>
<dbReference type="InterPro" id="IPR001734">
    <property type="entry name" value="Na/solute_symporter"/>
</dbReference>
<organism evidence="15 16">
    <name type="scientific">Kordiimonas lacus</name>
    <dbReference type="NCBI Taxonomy" id="637679"/>
    <lineage>
        <taxon>Bacteria</taxon>
        <taxon>Pseudomonadati</taxon>
        <taxon>Pseudomonadota</taxon>
        <taxon>Alphaproteobacteria</taxon>
        <taxon>Kordiimonadales</taxon>
        <taxon>Kordiimonadaceae</taxon>
        <taxon>Kordiimonas</taxon>
    </lineage>
</organism>
<feature type="transmembrane region" description="Helical" evidence="14">
    <location>
        <begin position="377"/>
        <end position="395"/>
    </location>
</feature>
<evidence type="ECO:0000256" key="11">
    <source>
        <dbReference type="ARBA" id="ARBA00023201"/>
    </source>
</evidence>
<feature type="transmembrane region" description="Helical" evidence="14">
    <location>
        <begin position="276"/>
        <end position="298"/>
    </location>
</feature>
<keyword evidence="8" id="KW-0915">Sodium</keyword>
<dbReference type="STRING" id="637679.GCA_001550055_02492"/>
<feature type="transmembrane region" description="Helical" evidence="14">
    <location>
        <begin position="327"/>
        <end position="356"/>
    </location>
</feature>
<name>A0A1G6VNV3_9PROT</name>
<feature type="transmembrane region" description="Helical" evidence="14">
    <location>
        <begin position="6"/>
        <end position="30"/>
    </location>
</feature>
<evidence type="ECO:0000256" key="3">
    <source>
        <dbReference type="ARBA" id="ARBA00022448"/>
    </source>
</evidence>
<dbReference type="EMBL" id="FNAK01000002">
    <property type="protein sequence ID" value="SDD54506.1"/>
    <property type="molecule type" value="Genomic_DNA"/>
</dbReference>
<evidence type="ECO:0000256" key="2">
    <source>
        <dbReference type="ARBA" id="ARBA00006434"/>
    </source>
</evidence>
<protein>
    <submittedName>
        <fullName evidence="15">Na+/proline symporter</fullName>
    </submittedName>
</protein>
<keyword evidence="7 14" id="KW-1133">Transmembrane helix</keyword>
<feature type="transmembrane region" description="Helical" evidence="14">
    <location>
        <begin position="237"/>
        <end position="256"/>
    </location>
</feature>
<keyword evidence="10 14" id="KW-0472">Membrane</keyword>
<evidence type="ECO:0000256" key="8">
    <source>
        <dbReference type="ARBA" id="ARBA00023053"/>
    </source>
</evidence>
<dbReference type="PROSITE" id="PS50283">
    <property type="entry name" value="NA_SOLUT_SYMP_3"/>
    <property type="match status" value="1"/>
</dbReference>
<evidence type="ECO:0000313" key="15">
    <source>
        <dbReference type="EMBL" id="SDD54506.1"/>
    </source>
</evidence>
<reference evidence="15 16" key="1">
    <citation type="submission" date="2016-10" db="EMBL/GenBank/DDBJ databases">
        <authorList>
            <person name="de Groot N.N."/>
        </authorList>
    </citation>
    <scope>NUCLEOTIDE SEQUENCE [LARGE SCALE GENOMIC DNA]</scope>
    <source>
        <strain evidence="15 16">CGMCC 1.9109</strain>
    </source>
</reference>
<feature type="transmembrane region" description="Helical" evidence="14">
    <location>
        <begin position="432"/>
        <end position="453"/>
    </location>
</feature>
<comment type="catalytic activity">
    <reaction evidence="12">
        <text>L-proline(in) + Na(+)(in) = L-proline(out) + Na(+)(out)</text>
        <dbReference type="Rhea" id="RHEA:28967"/>
        <dbReference type="ChEBI" id="CHEBI:29101"/>
        <dbReference type="ChEBI" id="CHEBI:60039"/>
    </reaction>
</comment>
<dbReference type="InterPro" id="IPR050277">
    <property type="entry name" value="Sodium:Solute_Symporter"/>
</dbReference>
<keyword evidence="11" id="KW-0739">Sodium transport</keyword>
<dbReference type="GO" id="GO:0015293">
    <property type="term" value="F:symporter activity"/>
    <property type="evidence" value="ECO:0007669"/>
    <property type="project" value="UniProtKB-KW"/>
</dbReference>